<dbReference type="Gene3D" id="2.60.40.1090">
    <property type="entry name" value="Fimbrial-type adhesion domain"/>
    <property type="match status" value="1"/>
</dbReference>
<organism evidence="2 3">
    <name type="scientific">Pseudomonas pergaminensis</name>
    <dbReference type="NCBI Taxonomy" id="2853159"/>
    <lineage>
        <taxon>Bacteria</taxon>
        <taxon>Pseudomonadati</taxon>
        <taxon>Pseudomonadota</taxon>
        <taxon>Gammaproteobacteria</taxon>
        <taxon>Pseudomonadales</taxon>
        <taxon>Pseudomonadaceae</taxon>
        <taxon>Pseudomonas</taxon>
    </lineage>
</organism>
<evidence type="ECO:0000313" key="3">
    <source>
        <dbReference type="Proteomes" id="UP001056907"/>
    </source>
</evidence>
<evidence type="ECO:0000256" key="1">
    <source>
        <dbReference type="SAM" id="SignalP"/>
    </source>
</evidence>
<feature type="signal peptide" evidence="1">
    <location>
        <begin position="1"/>
        <end position="22"/>
    </location>
</feature>
<name>A0ABD7TH86_9PSED</name>
<dbReference type="Pfam" id="PF06551">
    <property type="entry name" value="DUF1120"/>
    <property type="match status" value="1"/>
</dbReference>
<dbReference type="EMBL" id="CP078013">
    <property type="protein sequence ID" value="USW00973.1"/>
    <property type="molecule type" value="Genomic_DNA"/>
</dbReference>
<feature type="chain" id="PRO_5044876453" evidence="1">
    <location>
        <begin position="23"/>
        <end position="219"/>
    </location>
</feature>
<dbReference type="RefSeq" id="WP_252993216.1">
    <property type="nucleotide sequence ID" value="NZ_CP078013.2"/>
</dbReference>
<reference evidence="2" key="1">
    <citation type="journal article" date="2022" name="Front. Plant Sci.">
        <title>Agronomic efficiency and genome mining analysis of the wheat-biostimulant rhizospheric bacterium Pseudomonas pergaminensis sp. nov. strain 1008T.</title>
        <authorList>
            <person name="Diaz M."/>
            <person name="Bach T."/>
            <person name="Gonzalez Anta G."/>
            <person name="Agaras B."/>
            <person name="Wibberg D."/>
            <person name="Noguera F."/>
            <person name="Canciani W."/>
            <person name="Valverde C."/>
        </authorList>
    </citation>
    <scope>NUCLEOTIDE SEQUENCE</scope>
    <source>
        <strain evidence="2">1008</strain>
    </source>
</reference>
<evidence type="ECO:0000313" key="2">
    <source>
        <dbReference type="EMBL" id="USW00973.1"/>
    </source>
</evidence>
<sequence>MKKIVGLTLGIACLAAAFGAQATTSAQLSVRGTIKPASCNLSMTGGGNINYGDIPSSSLSQTAYTPLREMTTPVTINCGAGYTQFGLTFDDLQPNSRVRDILSALNQGHRDIHNFGLGTVAQKNTGGYAITLKDLQSTGKTLSLITRGTNAGAWQNSDGKVAWQSSQYSWRSGVVLVPASLSQMSGTIAVRAVINKAQDLTLNRDVILDGRATLTLVYL</sequence>
<dbReference type="InterPro" id="IPR010546">
    <property type="entry name" value="DUF1120"/>
</dbReference>
<proteinExistence type="predicted"/>
<reference evidence="2" key="2">
    <citation type="submission" date="2024-04" db="EMBL/GenBank/DDBJ databases">
        <authorList>
            <person name="Diaz M."/>
            <person name="Bach T."/>
            <person name="Gonzalez Anta G."/>
            <person name="Agaras B."/>
            <person name="Wibberg D."/>
            <person name="Noguera F."/>
            <person name="Canciani W."/>
            <person name="Ybarra T."/>
            <person name="Nunez M.L."/>
            <person name="Valverde C."/>
        </authorList>
    </citation>
    <scope>NUCLEOTIDE SEQUENCE</scope>
    <source>
        <strain evidence="2">1008</strain>
    </source>
</reference>
<dbReference type="InterPro" id="IPR036937">
    <property type="entry name" value="Adhesion_dom_fimbrial_sf"/>
</dbReference>
<dbReference type="Proteomes" id="UP001056907">
    <property type="component" value="Chromosome"/>
</dbReference>
<protein>
    <submittedName>
        <fullName evidence="2">DUF1120 domain-containing protein</fullName>
    </submittedName>
</protein>
<accession>A0ABD7TH86</accession>
<gene>
    <name evidence="2" type="ORF">KUA23_28920</name>
</gene>
<dbReference type="KEGG" id="ppeg:KUA23_28920"/>
<keyword evidence="1" id="KW-0732">Signal</keyword>
<dbReference type="AlphaFoldDB" id="A0ABD7TH86"/>